<protein>
    <submittedName>
        <fullName evidence="2">FAD/NAD(P)-binding domain-containing protein</fullName>
    </submittedName>
</protein>
<dbReference type="GO" id="GO:0016491">
    <property type="term" value="F:oxidoreductase activity"/>
    <property type="evidence" value="ECO:0007669"/>
    <property type="project" value="TreeGrafter"/>
</dbReference>
<evidence type="ECO:0000313" key="2">
    <source>
        <dbReference type="EMBL" id="KAF2729842.1"/>
    </source>
</evidence>
<accession>A0A9P4QM33</accession>
<feature type="chain" id="PRO_5040249413" evidence="1">
    <location>
        <begin position="22"/>
        <end position="469"/>
    </location>
</feature>
<dbReference type="Proteomes" id="UP000799444">
    <property type="component" value="Unassembled WGS sequence"/>
</dbReference>
<evidence type="ECO:0000313" key="3">
    <source>
        <dbReference type="Proteomes" id="UP000799444"/>
    </source>
</evidence>
<organism evidence="2 3">
    <name type="scientific">Polyplosphaeria fusca</name>
    <dbReference type="NCBI Taxonomy" id="682080"/>
    <lineage>
        <taxon>Eukaryota</taxon>
        <taxon>Fungi</taxon>
        <taxon>Dikarya</taxon>
        <taxon>Ascomycota</taxon>
        <taxon>Pezizomycotina</taxon>
        <taxon>Dothideomycetes</taxon>
        <taxon>Pleosporomycetidae</taxon>
        <taxon>Pleosporales</taxon>
        <taxon>Tetraplosphaeriaceae</taxon>
        <taxon>Polyplosphaeria</taxon>
    </lineage>
</organism>
<keyword evidence="3" id="KW-1185">Reference proteome</keyword>
<dbReference type="PANTHER" id="PTHR42923">
    <property type="entry name" value="PROTOPORPHYRINOGEN OXIDASE"/>
    <property type="match status" value="1"/>
</dbReference>
<sequence length="469" mass="51773">MLLNKFFNFFAHASLVLKVAASPIVEKDVAIVGGGAAGAHAAIRLHDEGRSIVLIEKDSILGGHIDSFTDPETGRVYEYGVQNFIDTGNATGFFERIGVPLGPPGPRVPLTTRYVDFAKAVELNFIPPQADAQTAAFKRFLEIAEKYEPYYGTGYWEFPENVPEDLAMPFGDFAKKYQFEDAVHLIYRVTAYGTGDISKRVTLYVLQAFGASMARNFLGLQAALVPASHRNQDVYDVIANILGSDVMLSTTVVESIRTAQGITLVTKNSKSDVTTTIKAKKLLIAIEPHAANFELFHPTPAEQAIFGAFNWTRIVAGIVTNEALPANTSLFNLPSAAAPSNYLTYNDLPFQNRFDYMGQKYTRVLMIGDASTDLRSAQQTVQANFNRLIDGGILPAVEDRELQWVAVADHSFMHARVSGEELRNGFLKRQYALQGQQSTWFTGAAFVAQFQTTLWEYNDILLPKLMASL</sequence>
<dbReference type="OrthoDB" id="68575at2759"/>
<dbReference type="InterPro" id="IPR036188">
    <property type="entry name" value="FAD/NAD-bd_sf"/>
</dbReference>
<dbReference type="PANTHER" id="PTHR42923:SF26">
    <property type="entry name" value="FMN REDUCTASE LOT6, PUTATIVE (AFU_ORTHOLOGUE AFUA_7G06600)-RELATED"/>
    <property type="match status" value="1"/>
</dbReference>
<dbReference type="InterPro" id="IPR050464">
    <property type="entry name" value="Zeta_carotene_desat/Oxidored"/>
</dbReference>
<comment type="caution">
    <text evidence="2">The sequence shown here is derived from an EMBL/GenBank/DDBJ whole genome shotgun (WGS) entry which is preliminary data.</text>
</comment>
<evidence type="ECO:0000256" key="1">
    <source>
        <dbReference type="SAM" id="SignalP"/>
    </source>
</evidence>
<feature type="signal peptide" evidence="1">
    <location>
        <begin position="1"/>
        <end position="21"/>
    </location>
</feature>
<dbReference type="EMBL" id="ML996233">
    <property type="protein sequence ID" value="KAF2729842.1"/>
    <property type="molecule type" value="Genomic_DNA"/>
</dbReference>
<name>A0A9P4QM33_9PLEO</name>
<proteinExistence type="predicted"/>
<reference evidence="2" key="1">
    <citation type="journal article" date="2020" name="Stud. Mycol.">
        <title>101 Dothideomycetes genomes: a test case for predicting lifestyles and emergence of pathogens.</title>
        <authorList>
            <person name="Haridas S."/>
            <person name="Albert R."/>
            <person name="Binder M."/>
            <person name="Bloem J."/>
            <person name="Labutti K."/>
            <person name="Salamov A."/>
            <person name="Andreopoulos B."/>
            <person name="Baker S."/>
            <person name="Barry K."/>
            <person name="Bills G."/>
            <person name="Bluhm B."/>
            <person name="Cannon C."/>
            <person name="Castanera R."/>
            <person name="Culley D."/>
            <person name="Daum C."/>
            <person name="Ezra D."/>
            <person name="Gonzalez J."/>
            <person name="Henrissat B."/>
            <person name="Kuo A."/>
            <person name="Liang C."/>
            <person name="Lipzen A."/>
            <person name="Lutzoni F."/>
            <person name="Magnuson J."/>
            <person name="Mondo S."/>
            <person name="Nolan M."/>
            <person name="Ohm R."/>
            <person name="Pangilinan J."/>
            <person name="Park H.-J."/>
            <person name="Ramirez L."/>
            <person name="Alfaro M."/>
            <person name="Sun H."/>
            <person name="Tritt A."/>
            <person name="Yoshinaga Y."/>
            <person name="Zwiers L.-H."/>
            <person name="Turgeon B."/>
            <person name="Goodwin S."/>
            <person name="Spatafora J."/>
            <person name="Crous P."/>
            <person name="Grigoriev I."/>
        </authorList>
    </citation>
    <scope>NUCLEOTIDE SEQUENCE</scope>
    <source>
        <strain evidence="2">CBS 125425</strain>
    </source>
</reference>
<dbReference type="SUPFAM" id="SSF51905">
    <property type="entry name" value="FAD/NAD(P)-binding domain"/>
    <property type="match status" value="1"/>
</dbReference>
<dbReference type="Gene3D" id="3.50.50.60">
    <property type="entry name" value="FAD/NAD(P)-binding domain"/>
    <property type="match status" value="1"/>
</dbReference>
<dbReference type="Gene3D" id="1.10.405.20">
    <property type="match status" value="1"/>
</dbReference>
<gene>
    <name evidence="2" type="ORF">EJ04DRAFT_587687</name>
</gene>
<dbReference type="Gene3D" id="3.30.70.1990">
    <property type="match status" value="1"/>
</dbReference>
<dbReference type="Pfam" id="PF13450">
    <property type="entry name" value="NAD_binding_8"/>
    <property type="match status" value="1"/>
</dbReference>
<keyword evidence="1" id="KW-0732">Signal</keyword>
<dbReference type="AlphaFoldDB" id="A0A9P4QM33"/>